<proteinExistence type="inferred from homology"/>
<organism evidence="6 7">
    <name type="scientific">Benzoatithermus flavus</name>
    <dbReference type="NCBI Taxonomy" id="3108223"/>
    <lineage>
        <taxon>Bacteria</taxon>
        <taxon>Pseudomonadati</taxon>
        <taxon>Pseudomonadota</taxon>
        <taxon>Alphaproteobacteria</taxon>
        <taxon>Geminicoccales</taxon>
        <taxon>Geminicoccaceae</taxon>
        <taxon>Benzoatithermus</taxon>
    </lineage>
</organism>
<keyword evidence="7" id="KW-1185">Reference proteome</keyword>
<protein>
    <submittedName>
        <fullName evidence="6">Sugar ABC transporter substrate-binding protein</fullName>
    </submittedName>
</protein>
<evidence type="ECO:0000256" key="1">
    <source>
        <dbReference type="ARBA" id="ARBA00004196"/>
    </source>
</evidence>
<dbReference type="Gene3D" id="3.40.50.2300">
    <property type="match status" value="2"/>
</dbReference>
<dbReference type="InterPro" id="IPR025997">
    <property type="entry name" value="SBP_2_dom"/>
</dbReference>
<evidence type="ECO:0000313" key="7">
    <source>
        <dbReference type="Proteomes" id="UP001375743"/>
    </source>
</evidence>
<name>A0ABU8XLL4_9PROT</name>
<gene>
    <name evidence="6" type="ORF">U1T56_02920</name>
</gene>
<sequence length="313" mass="32617">MRMFASLAAAAVVATSLAAGGAALAQDKTRIVVVSHGQASDPFWSVVKNGVDAAQKDYGVTVEYRAPDTFDMVKMAQLIDAAVASRPDGLAVSIPDAAALGDSIKNAIASGIPVVSFNSGSDVREKLGVLVHVGQTEFEAGLGGGKKMKEAGVRKAICVNQEVGNVALDLRCEGFAKGLEGDVKVVAVTMDPTAIQSAIKAQFAANPDIQGVLTLGPSAAEPTMQALEEMDALKQVKVATFDLSPTVLQAVRDGKMLFAIDQQQYLQGYLPVAFLTLYKKYGLMPAGTVMTGPGFVTKDNAAKVIDLSAKGIR</sequence>
<evidence type="ECO:0000256" key="2">
    <source>
        <dbReference type="ARBA" id="ARBA00007639"/>
    </source>
</evidence>
<feature type="domain" description="Periplasmic binding protein" evidence="5">
    <location>
        <begin position="32"/>
        <end position="275"/>
    </location>
</feature>
<evidence type="ECO:0000256" key="4">
    <source>
        <dbReference type="SAM" id="SignalP"/>
    </source>
</evidence>
<dbReference type="CDD" id="cd06312">
    <property type="entry name" value="PBP1_ABC_sugar_binding-like"/>
    <property type="match status" value="1"/>
</dbReference>
<dbReference type="Proteomes" id="UP001375743">
    <property type="component" value="Unassembled WGS sequence"/>
</dbReference>
<comment type="similarity">
    <text evidence="2">Belongs to the bacterial solute-binding protein 2 family.</text>
</comment>
<accession>A0ABU8XLL4</accession>
<dbReference type="PANTHER" id="PTHR46847:SF1">
    <property type="entry name" value="D-ALLOSE-BINDING PERIPLASMIC PROTEIN-RELATED"/>
    <property type="match status" value="1"/>
</dbReference>
<dbReference type="SUPFAM" id="SSF53822">
    <property type="entry name" value="Periplasmic binding protein-like I"/>
    <property type="match status" value="1"/>
</dbReference>
<feature type="chain" id="PRO_5046552719" evidence="4">
    <location>
        <begin position="26"/>
        <end position="313"/>
    </location>
</feature>
<dbReference type="Pfam" id="PF13407">
    <property type="entry name" value="Peripla_BP_4"/>
    <property type="match status" value="1"/>
</dbReference>
<evidence type="ECO:0000256" key="3">
    <source>
        <dbReference type="ARBA" id="ARBA00022729"/>
    </source>
</evidence>
<dbReference type="InterPro" id="IPR028082">
    <property type="entry name" value="Peripla_BP_I"/>
</dbReference>
<reference evidence="6 7" key="1">
    <citation type="submission" date="2024-01" db="EMBL/GenBank/DDBJ databases">
        <title>Multi-omics insights into the function and evolution of sodium benzoate biodegradation pathways in Benzoatithermus flavus gen. nov., sp. nov. from hot spring.</title>
        <authorList>
            <person name="Hu C.-J."/>
            <person name="Li W.-J."/>
        </authorList>
    </citation>
    <scope>NUCLEOTIDE SEQUENCE [LARGE SCALE GENOMIC DNA]</scope>
    <source>
        <strain evidence="6 7">SYSU G07066</strain>
    </source>
</reference>
<dbReference type="EMBL" id="JBBLZC010000002">
    <property type="protein sequence ID" value="MEK0082090.1"/>
    <property type="molecule type" value="Genomic_DNA"/>
</dbReference>
<keyword evidence="3 4" id="KW-0732">Signal</keyword>
<comment type="subcellular location">
    <subcellularLocation>
        <location evidence="1">Cell envelope</location>
    </subcellularLocation>
</comment>
<evidence type="ECO:0000313" key="6">
    <source>
        <dbReference type="EMBL" id="MEK0082090.1"/>
    </source>
</evidence>
<dbReference type="PANTHER" id="PTHR46847">
    <property type="entry name" value="D-ALLOSE-BINDING PERIPLASMIC PROTEIN-RELATED"/>
    <property type="match status" value="1"/>
</dbReference>
<dbReference type="RefSeq" id="WP_418157945.1">
    <property type="nucleotide sequence ID" value="NZ_JBBLZC010000002.1"/>
</dbReference>
<evidence type="ECO:0000259" key="5">
    <source>
        <dbReference type="Pfam" id="PF13407"/>
    </source>
</evidence>
<comment type="caution">
    <text evidence="6">The sequence shown here is derived from an EMBL/GenBank/DDBJ whole genome shotgun (WGS) entry which is preliminary data.</text>
</comment>
<feature type="signal peptide" evidence="4">
    <location>
        <begin position="1"/>
        <end position="25"/>
    </location>
</feature>